<dbReference type="PANTHER" id="PTHR12526">
    <property type="entry name" value="GLYCOSYLTRANSFERASE"/>
    <property type="match status" value="1"/>
</dbReference>
<gene>
    <name evidence="3" type="ordered locus">COPRO5265_0428</name>
</gene>
<evidence type="ECO:0000313" key="3">
    <source>
        <dbReference type="EMBL" id="ACI17277.1"/>
    </source>
</evidence>
<reference evidence="4" key="1">
    <citation type="submission" date="2008-08" db="EMBL/GenBank/DDBJ databases">
        <title>The complete genome sequence of Coprothermobacter proteolyticus strain ATCC 5245 / DSM 5265 / BT.</title>
        <authorList>
            <person name="Dodson R.J."/>
            <person name="Durkin A.S."/>
            <person name="Wu M."/>
            <person name="Eisen J."/>
            <person name="Sutton G."/>
        </authorList>
    </citation>
    <scope>NUCLEOTIDE SEQUENCE [LARGE SCALE GENOMIC DNA]</scope>
    <source>
        <strain evidence="4">ATCC 35245 / DSM 5265 / OCM 4 / BT</strain>
    </source>
</reference>
<dbReference type="eggNOG" id="COG0438">
    <property type="taxonomic scope" value="Bacteria"/>
</dbReference>
<dbReference type="EMBL" id="CP001145">
    <property type="protein sequence ID" value="ACI17277.1"/>
    <property type="molecule type" value="Genomic_DNA"/>
</dbReference>
<dbReference type="STRING" id="309798.COPRO5265_0428"/>
<dbReference type="InterPro" id="IPR001296">
    <property type="entry name" value="Glyco_trans_1"/>
</dbReference>
<keyword evidence="4" id="KW-1185">Reference proteome</keyword>
<dbReference type="CDD" id="cd03811">
    <property type="entry name" value="GT4_GT28_WabH-like"/>
    <property type="match status" value="1"/>
</dbReference>
<dbReference type="AlphaFoldDB" id="B5Y7P6"/>
<proteinExistence type="predicted"/>
<dbReference type="HOGENOM" id="CLU_009583_0_0_9"/>
<evidence type="ECO:0000259" key="1">
    <source>
        <dbReference type="Pfam" id="PF00534"/>
    </source>
</evidence>
<evidence type="ECO:0000259" key="2">
    <source>
        <dbReference type="Pfam" id="PF13439"/>
    </source>
</evidence>
<feature type="domain" description="Glycosyl transferase family 1" evidence="1">
    <location>
        <begin position="197"/>
        <end position="344"/>
    </location>
</feature>
<organism evidence="3 4">
    <name type="scientific">Coprothermobacter proteolyticus (strain ATCC 35245 / DSM 5265 / OCM 4 / BT)</name>
    <dbReference type="NCBI Taxonomy" id="309798"/>
    <lineage>
        <taxon>Bacteria</taxon>
        <taxon>Pseudomonadati</taxon>
        <taxon>Coprothermobacterota</taxon>
        <taxon>Coprothermobacteria</taxon>
        <taxon>Coprothermobacterales</taxon>
        <taxon>Coprothermobacteraceae</taxon>
        <taxon>Coprothermobacter</taxon>
    </lineage>
</organism>
<dbReference type="Proteomes" id="UP000001732">
    <property type="component" value="Chromosome"/>
</dbReference>
<dbReference type="InterPro" id="IPR028098">
    <property type="entry name" value="Glyco_trans_4-like_N"/>
</dbReference>
<dbReference type="GO" id="GO:0016757">
    <property type="term" value="F:glycosyltransferase activity"/>
    <property type="evidence" value="ECO:0007669"/>
    <property type="project" value="InterPro"/>
</dbReference>
<evidence type="ECO:0000313" key="4">
    <source>
        <dbReference type="Proteomes" id="UP000001732"/>
    </source>
</evidence>
<keyword evidence="3" id="KW-0808">Transferase</keyword>
<accession>B5Y7P6</accession>
<sequence>MEKNRTPDVTFFMPNLQGGGAERVMVNIAKGLSEHALKVDFVLAKAEGPYLRELPASINVVDLQCKRTRYAISALSSYLRQREPHVLISALHQANLVAAMAKERASSNVRLVVTIHSQMSEEMIHTPGLAGKFIPLLVRAFYPKADKIICVSNGVAQELINKYHLPKNKVQVIYNPVVTEDMFKKAEEPVNHPWFQPGQPPVILGVGRLHPQKDFPTLIKAFALVRKKTEARLMILGEGSERAKLEQLVKQLGLQNDICMPGFVDNPYKYMKHSSVFVLSSRWEGFGNVLAEALALGLPVVSTDCPSGPAEILENGKWGRLVPVGAPKALADAILAAMSDETSKGVERAKEFSLDKIVDQYCKLIQTFLQAS</sequence>
<dbReference type="OrthoDB" id="9787617at2"/>
<dbReference type="CAZy" id="GT4">
    <property type="family name" value="Glycosyltransferase Family 4"/>
</dbReference>
<name>B5Y7P6_COPPD</name>
<dbReference type="Pfam" id="PF13439">
    <property type="entry name" value="Glyco_transf_4"/>
    <property type="match status" value="1"/>
</dbReference>
<dbReference type="RefSeq" id="WP_012543929.1">
    <property type="nucleotide sequence ID" value="NC_011295.1"/>
</dbReference>
<dbReference type="PANTHER" id="PTHR12526:SF630">
    <property type="entry name" value="GLYCOSYLTRANSFERASE"/>
    <property type="match status" value="1"/>
</dbReference>
<dbReference type="SUPFAM" id="SSF53756">
    <property type="entry name" value="UDP-Glycosyltransferase/glycogen phosphorylase"/>
    <property type="match status" value="1"/>
</dbReference>
<dbReference type="Pfam" id="PF00534">
    <property type="entry name" value="Glycos_transf_1"/>
    <property type="match status" value="1"/>
</dbReference>
<feature type="domain" description="Glycosyltransferase subfamily 4-like N-terminal" evidence="2">
    <location>
        <begin position="19"/>
        <end position="180"/>
    </location>
</feature>
<dbReference type="KEGG" id="cpo:COPRO5265_0428"/>
<reference evidence="3 4" key="2">
    <citation type="journal article" date="2014" name="Genome Announc.">
        <title>Complete Genome Sequence of Coprothermobacter proteolyticus DSM 5265.</title>
        <authorList>
            <person name="Alexiev A."/>
            <person name="Coil D.A."/>
            <person name="Badger J.H."/>
            <person name="Enticknap J."/>
            <person name="Ward N."/>
            <person name="Robb F.T."/>
            <person name="Eisen J.A."/>
        </authorList>
    </citation>
    <scope>NUCLEOTIDE SEQUENCE [LARGE SCALE GENOMIC DNA]</scope>
    <source>
        <strain evidence="4">ATCC 35245 / DSM 5265 / OCM 4 / BT</strain>
    </source>
</reference>
<dbReference type="Gene3D" id="3.40.50.2000">
    <property type="entry name" value="Glycogen Phosphorylase B"/>
    <property type="match status" value="2"/>
</dbReference>
<protein>
    <submittedName>
        <fullName evidence="3">Glycosyl transferases group 1</fullName>
    </submittedName>
</protein>